<proteinExistence type="predicted"/>
<sequence length="261" mass="28482">MKTKLIRLYAAIVAVMTATTASLAGTYVQQLGYDAPDGNRITGFIYQSEDTKKDAPLAVLMHGLMGSSLYWLAEDNLMYGDDVTAELIERGFRVVALDARAHGARIVDDKPIVYVKAARRGNSAAYEAMITNTVKDYQFLLDKVLKKYAKTKQVLVVGYSMGAQMGTLLAAQDDRVTHLVTMVPPAVRNVPAVSPIRFAPSINIPWLLITAERDEYSTGKQNAELIAAAGRAPEAVSFDSKHVLPAAYVQTVEGWLGQITQ</sequence>
<dbReference type="InterPro" id="IPR050228">
    <property type="entry name" value="Carboxylesterase_BioH"/>
</dbReference>
<dbReference type="SUPFAM" id="SSF53474">
    <property type="entry name" value="alpha/beta-Hydrolases"/>
    <property type="match status" value="1"/>
</dbReference>
<dbReference type="RefSeq" id="WP_068151493.1">
    <property type="nucleotide sequence ID" value="NZ_JBHSCR010000010.1"/>
</dbReference>
<keyword evidence="1" id="KW-0732">Signal</keyword>
<evidence type="ECO:0000259" key="2">
    <source>
        <dbReference type="Pfam" id="PF12697"/>
    </source>
</evidence>
<evidence type="ECO:0000313" key="4">
    <source>
        <dbReference type="Proteomes" id="UP001595776"/>
    </source>
</evidence>
<dbReference type="Pfam" id="PF12697">
    <property type="entry name" value="Abhydrolase_6"/>
    <property type="match status" value="1"/>
</dbReference>
<comment type="caution">
    <text evidence="3">The sequence shown here is derived from an EMBL/GenBank/DDBJ whole genome shotgun (WGS) entry which is preliminary data.</text>
</comment>
<feature type="chain" id="PRO_5047146012" evidence="1">
    <location>
        <begin position="25"/>
        <end position="261"/>
    </location>
</feature>
<gene>
    <name evidence="3" type="ORF">ACFO5Q_11620</name>
</gene>
<dbReference type="PANTHER" id="PTHR43194">
    <property type="entry name" value="HYDROLASE ALPHA/BETA FOLD FAMILY"/>
    <property type="match status" value="1"/>
</dbReference>
<dbReference type="EMBL" id="JBHSCR010000010">
    <property type="protein sequence ID" value="MFC4348491.1"/>
    <property type="molecule type" value="Genomic_DNA"/>
</dbReference>
<keyword evidence="3" id="KW-0378">Hydrolase</keyword>
<dbReference type="Proteomes" id="UP001595776">
    <property type="component" value="Unassembled WGS sequence"/>
</dbReference>
<dbReference type="GO" id="GO:0016787">
    <property type="term" value="F:hydrolase activity"/>
    <property type="evidence" value="ECO:0007669"/>
    <property type="project" value="UniProtKB-KW"/>
</dbReference>
<feature type="domain" description="AB hydrolase-1" evidence="2">
    <location>
        <begin position="59"/>
        <end position="207"/>
    </location>
</feature>
<dbReference type="Gene3D" id="3.40.50.1820">
    <property type="entry name" value="alpha/beta hydrolase"/>
    <property type="match status" value="1"/>
</dbReference>
<evidence type="ECO:0000256" key="1">
    <source>
        <dbReference type="SAM" id="SignalP"/>
    </source>
</evidence>
<evidence type="ECO:0000313" key="3">
    <source>
        <dbReference type="EMBL" id="MFC4348491.1"/>
    </source>
</evidence>
<dbReference type="InterPro" id="IPR000073">
    <property type="entry name" value="AB_hydrolase_1"/>
</dbReference>
<dbReference type="InterPro" id="IPR029058">
    <property type="entry name" value="AB_hydrolase_fold"/>
</dbReference>
<keyword evidence="4" id="KW-1185">Reference proteome</keyword>
<reference evidence="4" key="1">
    <citation type="journal article" date="2019" name="Int. J. Syst. Evol. Microbiol.">
        <title>The Global Catalogue of Microorganisms (GCM) 10K type strain sequencing project: providing services to taxonomists for standard genome sequencing and annotation.</title>
        <authorList>
            <consortium name="The Broad Institute Genomics Platform"/>
            <consortium name="The Broad Institute Genome Sequencing Center for Infectious Disease"/>
            <person name="Wu L."/>
            <person name="Ma J."/>
        </authorList>
    </citation>
    <scope>NUCLEOTIDE SEQUENCE [LARGE SCALE GENOMIC DNA]</scope>
    <source>
        <strain evidence="4">CGMCC 1.15304</strain>
    </source>
</reference>
<organism evidence="3 4">
    <name type="scientific">Kordiimonas lipolytica</name>
    <dbReference type="NCBI Taxonomy" id="1662421"/>
    <lineage>
        <taxon>Bacteria</taxon>
        <taxon>Pseudomonadati</taxon>
        <taxon>Pseudomonadota</taxon>
        <taxon>Alphaproteobacteria</taxon>
        <taxon>Kordiimonadales</taxon>
        <taxon>Kordiimonadaceae</taxon>
        <taxon>Kordiimonas</taxon>
    </lineage>
</organism>
<protein>
    <submittedName>
        <fullName evidence="3">Alpha/beta hydrolase</fullName>
    </submittedName>
</protein>
<name>A0ABV8UCG3_9PROT</name>
<feature type="signal peptide" evidence="1">
    <location>
        <begin position="1"/>
        <end position="24"/>
    </location>
</feature>
<accession>A0ABV8UCG3</accession>
<dbReference type="PANTHER" id="PTHR43194:SF2">
    <property type="entry name" value="PEROXISOMAL MEMBRANE PROTEIN LPX1"/>
    <property type="match status" value="1"/>
</dbReference>